<dbReference type="AlphaFoldDB" id="A0A0R0CAC5"/>
<dbReference type="PATRIC" id="fig|405446.3.peg.2310"/>
<evidence type="ECO:0000313" key="2">
    <source>
        <dbReference type="Proteomes" id="UP000051863"/>
    </source>
</evidence>
<gene>
    <name evidence="1" type="ORF">ABB27_13435</name>
</gene>
<comment type="caution">
    <text evidence="1">The sequence shown here is derived from an EMBL/GenBank/DDBJ whole genome shotgun (WGS) entry which is preliminary data.</text>
</comment>
<evidence type="ECO:0000313" key="1">
    <source>
        <dbReference type="EMBL" id="KRG66557.1"/>
    </source>
</evidence>
<reference evidence="1 2" key="1">
    <citation type="submission" date="2015-05" db="EMBL/GenBank/DDBJ databases">
        <title>Genome sequencing and analysis of members of genus Stenotrophomonas.</title>
        <authorList>
            <person name="Patil P.P."/>
            <person name="Midha S."/>
            <person name="Patil P.B."/>
        </authorList>
    </citation>
    <scope>NUCLEOTIDE SEQUENCE [LARGE SCALE GENOMIC DNA]</scope>
    <source>
        <strain evidence="1 2">DSM 18941</strain>
    </source>
</reference>
<dbReference type="EMBL" id="LDJJ01000046">
    <property type="protein sequence ID" value="KRG66557.1"/>
    <property type="molecule type" value="Genomic_DNA"/>
</dbReference>
<protein>
    <submittedName>
        <fullName evidence="1">Uncharacterized protein</fullName>
    </submittedName>
</protein>
<proteinExistence type="predicted"/>
<keyword evidence="2" id="KW-1185">Reference proteome</keyword>
<accession>A0A0R0CAC5</accession>
<dbReference type="Proteomes" id="UP000051863">
    <property type="component" value="Unassembled WGS sequence"/>
</dbReference>
<sequence length="81" mass="9052">MKRRGRIFAPVALLEPRSCQEARALDEQLVRHSSRDQDQRAVLAQAEGRGVGVMELIGLRSSSSFSRHSLLVFSMRAMAAR</sequence>
<organism evidence="1 2">
    <name type="scientific">Stenotrophomonas terrae</name>
    <dbReference type="NCBI Taxonomy" id="405446"/>
    <lineage>
        <taxon>Bacteria</taxon>
        <taxon>Pseudomonadati</taxon>
        <taxon>Pseudomonadota</taxon>
        <taxon>Gammaproteobacteria</taxon>
        <taxon>Lysobacterales</taxon>
        <taxon>Lysobacteraceae</taxon>
        <taxon>Stenotrophomonas</taxon>
    </lineage>
</organism>
<name>A0A0R0CAC5_9GAMM</name>